<dbReference type="GO" id="GO:0015990">
    <property type="term" value="P:electron transport coupled proton transport"/>
    <property type="evidence" value="ECO:0007669"/>
    <property type="project" value="TreeGrafter"/>
</dbReference>
<evidence type="ECO:0000256" key="14">
    <source>
        <dbReference type="ARBA" id="ARBA00023128"/>
    </source>
</evidence>
<feature type="transmembrane region" description="Helical" evidence="17">
    <location>
        <begin position="20"/>
        <end position="43"/>
    </location>
</feature>
<dbReference type="GO" id="GO:0003954">
    <property type="term" value="F:NADH dehydrogenase activity"/>
    <property type="evidence" value="ECO:0007669"/>
    <property type="project" value="TreeGrafter"/>
</dbReference>
<feature type="transmembrane region" description="Helical" evidence="17">
    <location>
        <begin position="86"/>
        <end position="105"/>
    </location>
</feature>
<keyword evidence="15 17" id="KW-0472">Membrane</keyword>
<accession>A0A9E8LQ60</accession>
<dbReference type="EC" id="7.1.1.2" evidence="4 17"/>
<evidence type="ECO:0000259" key="18">
    <source>
        <dbReference type="Pfam" id="PF00361"/>
    </source>
</evidence>
<feature type="transmembrane region" description="Helical" evidence="17">
    <location>
        <begin position="111"/>
        <end position="131"/>
    </location>
</feature>
<dbReference type="Pfam" id="PF01059">
    <property type="entry name" value="Oxidored_q5_N"/>
    <property type="match status" value="1"/>
</dbReference>
<keyword evidence="7 17" id="KW-0679">Respiratory chain</keyword>
<comment type="similarity">
    <text evidence="3 17">Belongs to the complex I subunit 4 family.</text>
</comment>
<feature type="transmembrane region" description="Helical" evidence="17">
    <location>
        <begin position="272"/>
        <end position="294"/>
    </location>
</feature>
<keyword evidence="9" id="KW-1278">Translocase</keyword>
<evidence type="ECO:0000256" key="2">
    <source>
        <dbReference type="ARBA" id="ARBA00004225"/>
    </source>
</evidence>
<feature type="transmembrane region" description="Helical" evidence="17">
    <location>
        <begin position="181"/>
        <end position="203"/>
    </location>
</feature>
<gene>
    <name evidence="20" type="primary">ND4</name>
</gene>
<keyword evidence="8 17" id="KW-0812">Transmembrane</keyword>
<dbReference type="AlphaFoldDB" id="A0A9E8LQ60"/>
<dbReference type="PANTHER" id="PTHR43507">
    <property type="entry name" value="NADH-UBIQUINONE OXIDOREDUCTASE CHAIN 4"/>
    <property type="match status" value="1"/>
</dbReference>
<dbReference type="InterPro" id="IPR001750">
    <property type="entry name" value="ND/Mrp_TM"/>
</dbReference>
<evidence type="ECO:0000256" key="8">
    <source>
        <dbReference type="ARBA" id="ARBA00022692"/>
    </source>
</evidence>
<keyword evidence="14 17" id="KW-0496">Mitochondrion</keyword>
<name>A0A9E8LQ60_9NEOP</name>
<keyword evidence="10 17" id="KW-0249">Electron transport</keyword>
<keyword evidence="11 17" id="KW-1133">Transmembrane helix</keyword>
<evidence type="ECO:0000256" key="10">
    <source>
        <dbReference type="ARBA" id="ARBA00022982"/>
    </source>
</evidence>
<reference evidence="20" key="2">
    <citation type="journal article" date="2022" name="Syst. Entomol.">
        <title>Massive gene rearrangements of mitochondrial genomes and implications for the phylogeny of Trichoptera (Insecta).</title>
        <authorList>
            <person name="Ge X."/>
            <person name="Peng L."/>
            <person name="Vogler A.P."/>
            <person name="Morse J.C."/>
            <person name="Yang L."/>
            <person name="Sun C."/>
            <person name="Wang B."/>
        </authorList>
    </citation>
    <scope>NUCLEOTIDE SEQUENCE</scope>
</reference>
<feature type="transmembrane region" description="Helical" evidence="17">
    <location>
        <begin position="382"/>
        <end position="401"/>
    </location>
</feature>
<evidence type="ECO:0000256" key="16">
    <source>
        <dbReference type="ARBA" id="ARBA00049551"/>
    </source>
</evidence>
<dbReference type="PANTHER" id="PTHR43507:SF20">
    <property type="entry name" value="NADH-UBIQUINONE OXIDOREDUCTASE CHAIN 4"/>
    <property type="match status" value="1"/>
</dbReference>
<dbReference type="Pfam" id="PF00361">
    <property type="entry name" value="Proton_antipo_M"/>
    <property type="match status" value="1"/>
</dbReference>
<dbReference type="PRINTS" id="PR01437">
    <property type="entry name" value="NUOXDRDTASE4"/>
</dbReference>
<evidence type="ECO:0000256" key="7">
    <source>
        <dbReference type="ARBA" id="ARBA00022660"/>
    </source>
</evidence>
<dbReference type="InterPro" id="IPR000260">
    <property type="entry name" value="NADH4_N"/>
</dbReference>
<comment type="function">
    <text evidence="1">Core subunit of the mitochondrial membrane respiratory chain NADH dehydrogenase (Complex I) that is believed to belong to the minimal assembly required for catalysis. Complex I functions in the transfer of electrons from NADH to the respiratory chain. The immediate electron acceptor for the enzyme is believed to be ubiquinone.</text>
</comment>
<dbReference type="GO" id="GO:0042773">
    <property type="term" value="P:ATP synthesis coupled electron transport"/>
    <property type="evidence" value="ECO:0007669"/>
    <property type="project" value="InterPro"/>
</dbReference>
<feature type="transmembrane region" description="Helical" evidence="17">
    <location>
        <begin position="421"/>
        <end position="442"/>
    </location>
</feature>
<feature type="transmembrane region" description="Helical" evidence="17">
    <location>
        <begin position="55"/>
        <end position="74"/>
    </location>
</feature>
<feature type="transmembrane region" description="Helical" evidence="17">
    <location>
        <begin position="300"/>
        <end position="321"/>
    </location>
</feature>
<comment type="subcellular location">
    <subcellularLocation>
        <location evidence="2 17">Mitochondrion membrane</location>
        <topology evidence="2 17">Multi-pass membrane protein</topology>
    </subcellularLocation>
</comment>
<evidence type="ECO:0000256" key="6">
    <source>
        <dbReference type="ARBA" id="ARBA00022448"/>
    </source>
</evidence>
<feature type="transmembrane region" description="Helical" evidence="17">
    <location>
        <begin position="330"/>
        <end position="350"/>
    </location>
</feature>
<geneLocation type="mitochondrion" evidence="20"/>
<evidence type="ECO:0000256" key="4">
    <source>
        <dbReference type="ARBA" id="ARBA00012944"/>
    </source>
</evidence>
<evidence type="ECO:0000256" key="11">
    <source>
        <dbReference type="ARBA" id="ARBA00022989"/>
    </source>
</evidence>
<organism evidence="20">
    <name type="scientific">Hydroptila sp. XG-2021</name>
    <dbReference type="NCBI Taxonomy" id="2996735"/>
    <lineage>
        <taxon>Eukaryota</taxon>
        <taxon>Metazoa</taxon>
        <taxon>Ecdysozoa</taxon>
        <taxon>Arthropoda</taxon>
        <taxon>Hexapoda</taxon>
        <taxon>Insecta</taxon>
        <taxon>Pterygota</taxon>
        <taxon>Neoptera</taxon>
        <taxon>Endopterygota</taxon>
        <taxon>Trichoptera</taxon>
        <taxon>Integripalpia</taxon>
        <taxon>Hydroptiloidea</taxon>
        <taxon>Hydroptilidae</taxon>
        <taxon>Hydroptilinae</taxon>
        <taxon>Hydroptilini</taxon>
        <taxon>Hydroptila</taxon>
    </lineage>
</organism>
<dbReference type="EMBL" id="OL678024">
    <property type="protein sequence ID" value="UZZ44060.1"/>
    <property type="molecule type" value="Genomic_DNA"/>
</dbReference>
<protein>
    <recommendedName>
        <fullName evidence="5 17">NADH-ubiquinone oxidoreductase chain 4</fullName>
        <ecNumber evidence="4 17">7.1.1.2</ecNumber>
    </recommendedName>
</protein>
<evidence type="ECO:0000256" key="13">
    <source>
        <dbReference type="ARBA" id="ARBA00023075"/>
    </source>
</evidence>
<dbReference type="InterPro" id="IPR003918">
    <property type="entry name" value="NADH_UbQ_OxRdtase"/>
</dbReference>
<dbReference type="GO" id="GO:0008137">
    <property type="term" value="F:NADH dehydrogenase (ubiquinone) activity"/>
    <property type="evidence" value="ECO:0007669"/>
    <property type="project" value="UniProtKB-UniRule"/>
</dbReference>
<dbReference type="GO" id="GO:0048039">
    <property type="term" value="F:ubiquinone binding"/>
    <property type="evidence" value="ECO:0007669"/>
    <property type="project" value="TreeGrafter"/>
</dbReference>
<reference evidence="20" key="1">
    <citation type="submission" date="2021-11" db="EMBL/GenBank/DDBJ databases">
        <authorList>
            <person name="Ge X.-Y."/>
            <person name="Peng L."/>
            <person name="Sun C.-H."/>
            <person name="Wang B.-X."/>
        </authorList>
    </citation>
    <scope>NUCLEOTIDE SEQUENCE</scope>
</reference>
<feature type="domain" description="NADH:ubiquinone oxidoreductase chain 4 N-terminal" evidence="19">
    <location>
        <begin position="1"/>
        <end position="102"/>
    </location>
</feature>
<evidence type="ECO:0000259" key="19">
    <source>
        <dbReference type="Pfam" id="PF01059"/>
    </source>
</evidence>
<feature type="transmembrane region" description="Helical" evidence="17">
    <location>
        <begin position="138"/>
        <end position="161"/>
    </location>
</feature>
<evidence type="ECO:0000256" key="3">
    <source>
        <dbReference type="ARBA" id="ARBA00009025"/>
    </source>
</evidence>
<dbReference type="GO" id="GO:0031966">
    <property type="term" value="C:mitochondrial membrane"/>
    <property type="evidence" value="ECO:0007669"/>
    <property type="project" value="UniProtKB-SubCell"/>
</dbReference>
<evidence type="ECO:0000256" key="15">
    <source>
        <dbReference type="ARBA" id="ARBA00023136"/>
    </source>
</evidence>
<keyword evidence="13 17" id="KW-0830">Ubiquinone</keyword>
<evidence type="ECO:0000256" key="12">
    <source>
        <dbReference type="ARBA" id="ARBA00023027"/>
    </source>
</evidence>
<comment type="function">
    <text evidence="17">Core subunit of the mitochondrial membrane respiratory chain NADH dehydrogenase (Complex I) which catalyzes electron transfer from NADH through the respiratory chain, using ubiquinone as an electron acceptor. Essential for the catalytic activity and assembly of complex I.</text>
</comment>
<sequence length="443" mass="51682">MLKLLVFLFFMIPMVMMKLFFYCQIMMFLSMFFMLIFSLNMNYFISLSYIFNYDIISYILVILSVWLVVLMYMVSYKIFKLNISPVVFNLVLLFLLLFLILTFSVNNMFMFYLFFECSLIPVFLLVIGWGYQPERLKAGIYLLFYTLIVSLPLMIGIFYVFHDIKSLSFFMMSYFDKTYFMLYLVMNLSFLVKMPMFLVHLWLPRAHVESPVSGSMILAGVMLKLGGYGLIRLLLLVQSLCVVYGILWGVISLVGGLVVSFYCLNQMDMKMIVAYSSVVHMSFVLVGLMSMTYWGVYGAFLVMVGHGLCSSGLFVLVNIVYERFHSRNMFISKGLLMFMPSFSMFWFLLLSSNMSAPLSLNLLGEISLIFSMIFWSGKFMLVVMMIMFFSACYSLYLFMFSQSGKFNFSLFNFSSGQVREFLTLILHWLPLNLMFLHLDLFLI</sequence>
<feature type="transmembrane region" description="Helical" evidence="17">
    <location>
        <begin position="242"/>
        <end position="265"/>
    </location>
</feature>
<keyword evidence="6 17" id="KW-0813">Transport</keyword>
<evidence type="ECO:0000256" key="1">
    <source>
        <dbReference type="ARBA" id="ARBA00003257"/>
    </source>
</evidence>
<feature type="transmembrane region" description="Helical" evidence="17">
    <location>
        <begin position="215"/>
        <end position="236"/>
    </location>
</feature>
<proteinExistence type="inferred from homology"/>
<comment type="catalytic activity">
    <reaction evidence="16 17">
        <text>a ubiquinone + NADH + 5 H(+)(in) = a ubiquinol + NAD(+) + 4 H(+)(out)</text>
        <dbReference type="Rhea" id="RHEA:29091"/>
        <dbReference type="Rhea" id="RHEA-COMP:9565"/>
        <dbReference type="Rhea" id="RHEA-COMP:9566"/>
        <dbReference type="ChEBI" id="CHEBI:15378"/>
        <dbReference type="ChEBI" id="CHEBI:16389"/>
        <dbReference type="ChEBI" id="CHEBI:17976"/>
        <dbReference type="ChEBI" id="CHEBI:57540"/>
        <dbReference type="ChEBI" id="CHEBI:57945"/>
        <dbReference type="EC" id="7.1.1.2"/>
    </reaction>
</comment>
<evidence type="ECO:0000313" key="20">
    <source>
        <dbReference type="EMBL" id="UZZ44060.1"/>
    </source>
</evidence>
<keyword evidence="12 17" id="KW-0520">NAD</keyword>
<evidence type="ECO:0000256" key="17">
    <source>
        <dbReference type="RuleBase" id="RU003297"/>
    </source>
</evidence>
<evidence type="ECO:0000256" key="9">
    <source>
        <dbReference type="ARBA" id="ARBA00022967"/>
    </source>
</evidence>
<feature type="domain" description="NADH:quinone oxidoreductase/Mrp antiporter transmembrane" evidence="18">
    <location>
        <begin position="106"/>
        <end position="385"/>
    </location>
</feature>
<evidence type="ECO:0000256" key="5">
    <source>
        <dbReference type="ARBA" id="ARBA00021006"/>
    </source>
</evidence>